<dbReference type="AlphaFoldDB" id="A0A1B1C761"/>
<evidence type="ECO:0000313" key="2">
    <source>
        <dbReference type="Proteomes" id="UP000092691"/>
    </source>
</evidence>
<sequence>MTSMNELFAAIARPGALERIKEHVSYLQAVSSAIKEFRTSFALAFDANAALRRSSRRQVATELDSVLHRLSITHPTPDPETLWDQKFRKTKWNSWARLQAVSSGLEIIGSMVLSVIDEHGSVPPLPLVAQARLTAIKLITSTLLSLIEDMQEAK</sequence>
<name>A0A1B1C761_RHILE</name>
<protein>
    <submittedName>
        <fullName evidence="1">Uncharacterized protein</fullName>
    </submittedName>
</protein>
<organism evidence="1 2">
    <name type="scientific">Rhizobium leguminosarum</name>
    <dbReference type="NCBI Taxonomy" id="384"/>
    <lineage>
        <taxon>Bacteria</taxon>
        <taxon>Pseudomonadati</taxon>
        <taxon>Pseudomonadota</taxon>
        <taxon>Alphaproteobacteria</taxon>
        <taxon>Hyphomicrobiales</taxon>
        <taxon>Rhizobiaceae</taxon>
        <taxon>Rhizobium/Agrobacterium group</taxon>
        <taxon>Rhizobium</taxon>
    </lineage>
</organism>
<reference evidence="1 2" key="1">
    <citation type="submission" date="2016-06" db="EMBL/GenBank/DDBJ databases">
        <title>Microsymbionts genomes from the relict species Vavilovia formosa.</title>
        <authorList>
            <person name="Chirak E."/>
            <person name="Kimeklis A."/>
            <person name="Andronov E."/>
        </authorList>
    </citation>
    <scope>NUCLEOTIDE SEQUENCE [LARGE SCALE GENOMIC DNA]</scope>
    <source>
        <strain evidence="1 2">Vaf10</strain>
    </source>
</reference>
<evidence type="ECO:0000313" key="1">
    <source>
        <dbReference type="EMBL" id="ANP85587.1"/>
    </source>
</evidence>
<accession>A0A1B1C761</accession>
<dbReference type="EMBL" id="CP016286">
    <property type="protein sequence ID" value="ANP85587.1"/>
    <property type="molecule type" value="Genomic_DNA"/>
</dbReference>
<proteinExistence type="predicted"/>
<dbReference type="Proteomes" id="UP000092691">
    <property type="component" value="Chromosome"/>
</dbReference>
<gene>
    <name evidence="1" type="ORF">BA011_07470</name>
</gene>